<keyword evidence="2" id="KW-0238">DNA-binding</keyword>
<dbReference type="OrthoDB" id="9793421at2"/>
<sequence length="212" mass="23212">MIRILLVDDHRIVREGLASMLGTQPDLQIVGEAATGQAALASIQRWQPDVVLLDLEMPDLDGVSVLKRVQGEFPAVRVIVLTAYGSEELILDAVRAGAKGYLLKGAGLEEVLRALRVVAAGGSLFEPLVTERLLGSMERMLRGEGRPEVLTERERAILTLIAQGLSNKAIGEELHMAERTVKFHTTIIFRKLDVANRAEAVARALREHLINP</sequence>
<dbReference type="Gene3D" id="3.40.50.2300">
    <property type="match status" value="1"/>
</dbReference>
<dbReference type="InterPro" id="IPR001789">
    <property type="entry name" value="Sig_transdc_resp-reg_receiver"/>
</dbReference>
<dbReference type="CDD" id="cd17535">
    <property type="entry name" value="REC_NarL-like"/>
    <property type="match status" value="1"/>
</dbReference>
<evidence type="ECO:0000256" key="2">
    <source>
        <dbReference type="ARBA" id="ARBA00023125"/>
    </source>
</evidence>
<evidence type="ECO:0000259" key="5">
    <source>
        <dbReference type="PROSITE" id="PS50110"/>
    </source>
</evidence>
<evidence type="ECO:0000256" key="1">
    <source>
        <dbReference type="ARBA" id="ARBA00022553"/>
    </source>
</evidence>
<evidence type="ECO:0000259" key="4">
    <source>
        <dbReference type="PROSITE" id="PS50043"/>
    </source>
</evidence>
<dbReference type="GO" id="GO:0003677">
    <property type="term" value="F:DNA binding"/>
    <property type="evidence" value="ECO:0007669"/>
    <property type="project" value="UniProtKB-KW"/>
</dbReference>
<accession>A0A4P6JZ01</accession>
<dbReference type="AlphaFoldDB" id="A0A4P6JZ01"/>
<protein>
    <submittedName>
        <fullName evidence="6">Response regulator transcription factor</fullName>
    </submittedName>
</protein>
<dbReference type="RefSeq" id="WP_129891752.1">
    <property type="nucleotide sequence ID" value="NZ_CP035758.1"/>
</dbReference>
<dbReference type="Proteomes" id="UP000290365">
    <property type="component" value="Chromosome"/>
</dbReference>
<dbReference type="InterPro" id="IPR016032">
    <property type="entry name" value="Sig_transdc_resp-reg_C-effctor"/>
</dbReference>
<evidence type="ECO:0000313" key="7">
    <source>
        <dbReference type="Proteomes" id="UP000290365"/>
    </source>
</evidence>
<dbReference type="InterPro" id="IPR058245">
    <property type="entry name" value="NreC/VraR/RcsB-like_REC"/>
</dbReference>
<dbReference type="GO" id="GO:0006355">
    <property type="term" value="P:regulation of DNA-templated transcription"/>
    <property type="evidence" value="ECO:0007669"/>
    <property type="project" value="InterPro"/>
</dbReference>
<dbReference type="SMART" id="SM00421">
    <property type="entry name" value="HTH_LUXR"/>
    <property type="match status" value="1"/>
</dbReference>
<dbReference type="SUPFAM" id="SSF46894">
    <property type="entry name" value="C-terminal effector domain of the bipartite response regulators"/>
    <property type="match status" value="1"/>
</dbReference>
<dbReference type="PRINTS" id="PR00038">
    <property type="entry name" value="HTHLUXR"/>
</dbReference>
<gene>
    <name evidence="6" type="ORF">EPA93_33845</name>
</gene>
<dbReference type="PROSITE" id="PS50110">
    <property type="entry name" value="RESPONSE_REGULATORY"/>
    <property type="match status" value="1"/>
</dbReference>
<dbReference type="GO" id="GO:0000160">
    <property type="term" value="P:phosphorelay signal transduction system"/>
    <property type="evidence" value="ECO:0007669"/>
    <property type="project" value="InterPro"/>
</dbReference>
<dbReference type="EMBL" id="CP035758">
    <property type="protein sequence ID" value="QBD80690.1"/>
    <property type="molecule type" value="Genomic_DNA"/>
</dbReference>
<feature type="modified residue" description="4-aspartylphosphate" evidence="3">
    <location>
        <position position="54"/>
    </location>
</feature>
<dbReference type="SMART" id="SM00448">
    <property type="entry name" value="REC"/>
    <property type="match status" value="1"/>
</dbReference>
<name>A0A4P6JZ01_KTERU</name>
<feature type="domain" description="HTH luxR-type" evidence="4">
    <location>
        <begin position="143"/>
        <end position="208"/>
    </location>
</feature>
<evidence type="ECO:0000313" key="6">
    <source>
        <dbReference type="EMBL" id="QBD80690.1"/>
    </source>
</evidence>
<feature type="domain" description="Response regulatory" evidence="5">
    <location>
        <begin position="3"/>
        <end position="119"/>
    </location>
</feature>
<organism evidence="6 7">
    <name type="scientific">Ktedonosporobacter rubrisoli</name>
    <dbReference type="NCBI Taxonomy" id="2509675"/>
    <lineage>
        <taxon>Bacteria</taxon>
        <taxon>Bacillati</taxon>
        <taxon>Chloroflexota</taxon>
        <taxon>Ktedonobacteria</taxon>
        <taxon>Ktedonobacterales</taxon>
        <taxon>Ktedonosporobacteraceae</taxon>
        <taxon>Ktedonosporobacter</taxon>
    </lineage>
</organism>
<dbReference type="Pfam" id="PF00196">
    <property type="entry name" value="GerE"/>
    <property type="match status" value="1"/>
</dbReference>
<dbReference type="InterPro" id="IPR011006">
    <property type="entry name" value="CheY-like_superfamily"/>
</dbReference>
<dbReference type="PROSITE" id="PS50043">
    <property type="entry name" value="HTH_LUXR_2"/>
    <property type="match status" value="1"/>
</dbReference>
<dbReference type="CDD" id="cd06170">
    <property type="entry name" value="LuxR_C_like"/>
    <property type="match status" value="1"/>
</dbReference>
<keyword evidence="7" id="KW-1185">Reference proteome</keyword>
<dbReference type="PANTHER" id="PTHR43214">
    <property type="entry name" value="TWO-COMPONENT RESPONSE REGULATOR"/>
    <property type="match status" value="1"/>
</dbReference>
<dbReference type="PANTHER" id="PTHR43214:SF37">
    <property type="entry name" value="TRANSCRIPTIONAL REGULATORY PROTEIN YDFI"/>
    <property type="match status" value="1"/>
</dbReference>
<dbReference type="KEGG" id="kbs:EPA93_33845"/>
<evidence type="ECO:0000256" key="3">
    <source>
        <dbReference type="PROSITE-ProRule" id="PRU00169"/>
    </source>
</evidence>
<keyword evidence="1 3" id="KW-0597">Phosphoprotein</keyword>
<dbReference type="Pfam" id="PF00072">
    <property type="entry name" value="Response_reg"/>
    <property type="match status" value="1"/>
</dbReference>
<reference evidence="6 7" key="1">
    <citation type="submission" date="2019-01" db="EMBL/GenBank/DDBJ databases">
        <title>Ktedonosporobacter rubrisoli SCAWS-G2.</title>
        <authorList>
            <person name="Huang Y."/>
            <person name="Yan B."/>
        </authorList>
    </citation>
    <scope>NUCLEOTIDE SEQUENCE [LARGE SCALE GENOMIC DNA]</scope>
    <source>
        <strain evidence="6 7">SCAWS-G2</strain>
    </source>
</reference>
<proteinExistence type="predicted"/>
<dbReference type="InterPro" id="IPR039420">
    <property type="entry name" value="WalR-like"/>
</dbReference>
<dbReference type="SUPFAM" id="SSF52172">
    <property type="entry name" value="CheY-like"/>
    <property type="match status" value="1"/>
</dbReference>
<dbReference type="InterPro" id="IPR000792">
    <property type="entry name" value="Tscrpt_reg_LuxR_C"/>
</dbReference>